<evidence type="ECO:0000256" key="1">
    <source>
        <dbReference type="RuleBase" id="RU361133"/>
    </source>
</evidence>
<dbReference type="Proteomes" id="UP000886611">
    <property type="component" value="Unassembled WGS sequence"/>
</dbReference>
<comment type="catalytic activity">
    <reaction evidence="1">
        <text>a 1,2-diacyl-sn-glycero-3-phospho-(1D-myo-inositol-4,5-bisphosphate) + H2O = 1D-myo-inositol 1,4,5-trisphosphate + a 1,2-diacyl-sn-glycerol + H(+)</text>
        <dbReference type="Rhea" id="RHEA:33179"/>
        <dbReference type="ChEBI" id="CHEBI:15377"/>
        <dbReference type="ChEBI" id="CHEBI:15378"/>
        <dbReference type="ChEBI" id="CHEBI:17815"/>
        <dbReference type="ChEBI" id="CHEBI:58456"/>
        <dbReference type="ChEBI" id="CHEBI:203600"/>
        <dbReference type="EC" id="3.1.4.11"/>
    </reaction>
</comment>
<protein>
    <recommendedName>
        <fullName evidence="1">Phosphoinositide phospholipase C</fullName>
        <ecNumber evidence="1">3.1.4.11</ecNumber>
    </recommendedName>
</protein>
<dbReference type="InterPro" id="IPR017946">
    <property type="entry name" value="PLC-like_Pdiesterase_TIM-brl"/>
</dbReference>
<dbReference type="SMART" id="SM00149">
    <property type="entry name" value="PLCYc"/>
    <property type="match status" value="1"/>
</dbReference>
<dbReference type="InterPro" id="IPR001711">
    <property type="entry name" value="PLipase_C_Pinositol-sp_Y"/>
</dbReference>
<dbReference type="EC" id="3.1.4.11" evidence="1"/>
<feature type="region of interest" description="Disordered" evidence="3">
    <location>
        <begin position="258"/>
        <end position="296"/>
    </location>
</feature>
<feature type="non-terminal residue" evidence="5">
    <location>
        <position position="494"/>
    </location>
</feature>
<dbReference type="GO" id="GO:0007186">
    <property type="term" value="P:G protein-coupled receptor signaling pathway"/>
    <property type="evidence" value="ECO:0007669"/>
    <property type="project" value="TreeGrafter"/>
</dbReference>
<gene>
    <name evidence="5" type="primary">Plcb2_1</name>
    <name evidence="5" type="ORF">GTO96_0011852</name>
</gene>
<dbReference type="PRINTS" id="PR00390">
    <property type="entry name" value="PHPHLIPASEC"/>
</dbReference>
<dbReference type="PANTHER" id="PTHR10336:SF10">
    <property type="entry name" value="1-PHOSPHATIDYLINOSITOL 4,5-BISPHOSPHATE PHOSPHODIESTERASE BETA-2"/>
    <property type="match status" value="1"/>
</dbReference>
<sequence length="494" mass="56885">MSRIYPKGTRMDSSNYNPQIFWNAGCQMVALNYQTMDFPMQLNMALFEFNSRTGYLLKHDFMRRTEKRFDPYAMDRIDVIILMPEMASLRIAVYEEGGKLIGHRIIPVHVLRSGFHHVCLRSESNMPLTLPSLFVYIEVKDYIPESFAELSDVLSNPLKFSGSEEKSSIKKKAEEPLILKTSVQQESTGACVSEITTSTIALVSDAKTASIEELQQSKVFGKFLKKQEKEIKEVEKKFQKKEEELAQKYTSLFSEMHSQLKKKKPGSLKNQKKKSDSIDLSEPAVLPDSSSSPRVTELKEKLRAELTRLHEEQHELVKKKREQHVSEQTAKLLEVAKEQHANEQKSLKDSLDSDMKEIKKKLEVKRNEKMINLAKSGSDKVTMERKKKELNNTFIQDVVQMMQRFAETTTVQQEKLEKKQTATVDEIQEKANKLLQEVTKELERKAQGISKEVQEILNGCISPYFPEEVETLKDTKVLENGTNNDQLWEDVYMG</sequence>
<dbReference type="GO" id="GO:0048015">
    <property type="term" value="P:phosphatidylinositol-mediated signaling"/>
    <property type="evidence" value="ECO:0007669"/>
    <property type="project" value="TreeGrafter"/>
</dbReference>
<feature type="compositionally biased region" description="Basic residues" evidence="3">
    <location>
        <begin position="259"/>
        <end position="272"/>
    </location>
</feature>
<feature type="coiled-coil region" evidence="2">
    <location>
        <begin position="417"/>
        <end position="452"/>
    </location>
</feature>
<dbReference type="EMBL" id="JAATIS010008546">
    <property type="protein sequence ID" value="KAG2457656.1"/>
    <property type="molecule type" value="Genomic_DNA"/>
</dbReference>
<dbReference type="CDD" id="cd00275">
    <property type="entry name" value="C2_PLC_like"/>
    <property type="match status" value="1"/>
</dbReference>
<evidence type="ECO:0000256" key="2">
    <source>
        <dbReference type="SAM" id="Coils"/>
    </source>
</evidence>
<dbReference type="GO" id="GO:0016042">
    <property type="term" value="P:lipid catabolic process"/>
    <property type="evidence" value="ECO:0007669"/>
    <property type="project" value="UniProtKB-KW"/>
</dbReference>
<dbReference type="SUPFAM" id="SSF51695">
    <property type="entry name" value="PLC-like phosphodiesterases"/>
    <property type="match status" value="1"/>
</dbReference>
<evidence type="ECO:0000313" key="5">
    <source>
        <dbReference type="EMBL" id="KAG2457656.1"/>
    </source>
</evidence>
<dbReference type="GO" id="GO:0051209">
    <property type="term" value="P:release of sequestered calcium ion into cytosol"/>
    <property type="evidence" value="ECO:0007669"/>
    <property type="project" value="TreeGrafter"/>
</dbReference>
<dbReference type="PANTHER" id="PTHR10336">
    <property type="entry name" value="PHOSPHOINOSITIDE-SPECIFIC PHOSPHOLIPASE C FAMILY PROTEIN"/>
    <property type="match status" value="1"/>
</dbReference>
<name>A0A8X7WY37_POLSE</name>
<feature type="domain" description="PI-PLC Y-box" evidence="4">
    <location>
        <begin position="1"/>
        <end position="63"/>
    </location>
</feature>
<dbReference type="GO" id="GO:0005737">
    <property type="term" value="C:cytoplasm"/>
    <property type="evidence" value="ECO:0007669"/>
    <property type="project" value="TreeGrafter"/>
</dbReference>
<feature type="non-terminal residue" evidence="5">
    <location>
        <position position="1"/>
    </location>
</feature>
<feature type="coiled-coil region" evidence="2">
    <location>
        <begin position="224"/>
        <end position="251"/>
    </location>
</feature>
<dbReference type="InterPro" id="IPR042531">
    <property type="entry name" value="PLC-beta_C_sf"/>
</dbReference>
<keyword evidence="1" id="KW-0443">Lipid metabolism</keyword>
<accession>A0A8X7WY37</accession>
<keyword evidence="6" id="KW-1185">Reference proteome</keyword>
<dbReference type="InterPro" id="IPR001192">
    <property type="entry name" value="PI-PLC_fam"/>
</dbReference>
<dbReference type="InterPro" id="IPR014815">
    <property type="entry name" value="PLC-beta_C"/>
</dbReference>
<dbReference type="Pfam" id="PF00387">
    <property type="entry name" value="PI-PLC-Y"/>
    <property type="match status" value="1"/>
</dbReference>
<dbReference type="GO" id="GO:0046488">
    <property type="term" value="P:phosphatidylinositol metabolic process"/>
    <property type="evidence" value="ECO:0007669"/>
    <property type="project" value="TreeGrafter"/>
</dbReference>
<dbReference type="Pfam" id="PF08703">
    <property type="entry name" value="PLC-beta_C"/>
    <property type="match status" value="1"/>
</dbReference>
<keyword evidence="1" id="KW-0378">Hydrolase</keyword>
<dbReference type="AlphaFoldDB" id="A0A8X7WY37"/>
<dbReference type="SUPFAM" id="SSF49562">
    <property type="entry name" value="C2 domain (Calcium/lipid-binding domain, CaLB)"/>
    <property type="match status" value="1"/>
</dbReference>
<dbReference type="InterPro" id="IPR035892">
    <property type="entry name" value="C2_domain_sf"/>
</dbReference>
<evidence type="ECO:0000256" key="3">
    <source>
        <dbReference type="SAM" id="MobiDB-lite"/>
    </source>
</evidence>
<organism evidence="5 6">
    <name type="scientific">Polypterus senegalus</name>
    <name type="common">Senegal bichir</name>
    <dbReference type="NCBI Taxonomy" id="55291"/>
    <lineage>
        <taxon>Eukaryota</taxon>
        <taxon>Metazoa</taxon>
        <taxon>Chordata</taxon>
        <taxon>Craniata</taxon>
        <taxon>Vertebrata</taxon>
        <taxon>Euteleostomi</taxon>
        <taxon>Actinopterygii</taxon>
        <taxon>Polypteriformes</taxon>
        <taxon>Polypteridae</taxon>
        <taxon>Polypterus</taxon>
    </lineage>
</organism>
<dbReference type="GO" id="GO:0005509">
    <property type="term" value="F:calcium ion binding"/>
    <property type="evidence" value="ECO:0007669"/>
    <property type="project" value="InterPro"/>
</dbReference>
<evidence type="ECO:0000313" key="6">
    <source>
        <dbReference type="Proteomes" id="UP000886611"/>
    </source>
</evidence>
<dbReference type="PROSITE" id="PS50008">
    <property type="entry name" value="PIPLC_Y_DOMAIN"/>
    <property type="match status" value="1"/>
</dbReference>
<comment type="caution">
    <text evidence="5">The sequence shown here is derived from an EMBL/GenBank/DDBJ whole genome shotgun (WGS) entry which is preliminary data.</text>
</comment>
<dbReference type="Gene3D" id="1.20.1230.10">
    <property type="entry name" value="Phospholipase C beta, distal C-terminal domain"/>
    <property type="match status" value="1"/>
</dbReference>
<proteinExistence type="predicted"/>
<keyword evidence="1" id="KW-0442">Lipid degradation</keyword>
<reference evidence="5 6" key="1">
    <citation type="journal article" date="2021" name="Cell">
        <title>Tracing the genetic footprints of vertebrate landing in non-teleost ray-finned fishes.</title>
        <authorList>
            <person name="Bi X."/>
            <person name="Wang K."/>
            <person name="Yang L."/>
            <person name="Pan H."/>
            <person name="Jiang H."/>
            <person name="Wei Q."/>
            <person name="Fang M."/>
            <person name="Yu H."/>
            <person name="Zhu C."/>
            <person name="Cai Y."/>
            <person name="He Y."/>
            <person name="Gan X."/>
            <person name="Zeng H."/>
            <person name="Yu D."/>
            <person name="Zhu Y."/>
            <person name="Jiang H."/>
            <person name="Qiu Q."/>
            <person name="Yang H."/>
            <person name="Zhang Y.E."/>
            <person name="Wang W."/>
            <person name="Zhu M."/>
            <person name="He S."/>
            <person name="Zhang G."/>
        </authorList>
    </citation>
    <scope>NUCLEOTIDE SEQUENCE [LARGE SCALE GENOMIC DNA]</scope>
    <source>
        <strain evidence="5">Bchr_013</strain>
    </source>
</reference>
<evidence type="ECO:0000259" key="4">
    <source>
        <dbReference type="PROSITE" id="PS50008"/>
    </source>
</evidence>
<keyword evidence="2" id="KW-0175">Coiled coil</keyword>
<dbReference type="Gene3D" id="3.20.20.190">
    <property type="entry name" value="Phosphatidylinositol (PI) phosphodiesterase"/>
    <property type="match status" value="1"/>
</dbReference>
<dbReference type="SUPFAM" id="SSF69989">
    <property type="entry name" value="C-terminal domain of PLC-beta"/>
    <property type="match status" value="1"/>
</dbReference>
<dbReference type="GO" id="GO:0004435">
    <property type="term" value="F:phosphatidylinositol-4,5-bisphosphate phospholipase C activity"/>
    <property type="evidence" value="ECO:0007669"/>
    <property type="project" value="UniProtKB-EC"/>
</dbReference>